<dbReference type="EMBL" id="GL996500">
    <property type="protein sequence ID" value="EGW34573.1"/>
    <property type="molecule type" value="Genomic_DNA"/>
</dbReference>
<dbReference type="SMART" id="SM00182">
    <property type="entry name" value="CULLIN"/>
    <property type="match status" value="1"/>
</dbReference>
<organism evidence="7">
    <name type="scientific">Spathaspora passalidarum (strain NRRL Y-27907 / 11-Y1)</name>
    <dbReference type="NCBI Taxonomy" id="619300"/>
    <lineage>
        <taxon>Eukaryota</taxon>
        <taxon>Fungi</taxon>
        <taxon>Dikarya</taxon>
        <taxon>Ascomycota</taxon>
        <taxon>Saccharomycotina</taxon>
        <taxon>Pichiomycetes</taxon>
        <taxon>Debaryomycetaceae</taxon>
        <taxon>Spathaspora</taxon>
    </lineage>
</organism>
<dbReference type="InParanoid" id="G3AJB4"/>
<dbReference type="GO" id="GO:0031625">
    <property type="term" value="F:ubiquitin protein ligase binding"/>
    <property type="evidence" value="ECO:0007669"/>
    <property type="project" value="InterPro"/>
</dbReference>
<dbReference type="InterPro" id="IPR045093">
    <property type="entry name" value="Cullin"/>
</dbReference>
<dbReference type="GeneID" id="18873173"/>
<evidence type="ECO:0000256" key="1">
    <source>
        <dbReference type="ARBA" id="ARBA00022499"/>
    </source>
</evidence>
<dbReference type="InterPro" id="IPR016157">
    <property type="entry name" value="Cullin_CS"/>
</dbReference>
<dbReference type="SUPFAM" id="SSF46785">
    <property type="entry name" value="Winged helix' DNA-binding domain"/>
    <property type="match status" value="1"/>
</dbReference>
<feature type="domain" description="Cullin family profile" evidence="5">
    <location>
        <begin position="74"/>
        <end position="345"/>
    </location>
</feature>
<dbReference type="InterPro" id="IPR001373">
    <property type="entry name" value="Cullin_N"/>
</dbReference>
<dbReference type="SUPFAM" id="SSF75632">
    <property type="entry name" value="Cullin homology domain"/>
    <property type="match status" value="1"/>
</dbReference>
<dbReference type="PROSITE" id="PS50069">
    <property type="entry name" value="CULLIN_2"/>
    <property type="match status" value="1"/>
</dbReference>
<evidence type="ECO:0000256" key="2">
    <source>
        <dbReference type="ARBA" id="ARBA00022843"/>
    </source>
</evidence>
<keyword evidence="1" id="KW-1017">Isopeptide bond</keyword>
<dbReference type="GO" id="GO:0006511">
    <property type="term" value="P:ubiquitin-dependent protein catabolic process"/>
    <property type="evidence" value="ECO:0007669"/>
    <property type="project" value="InterPro"/>
</dbReference>
<dbReference type="Gene3D" id="3.30.230.130">
    <property type="entry name" value="Cullin, Chain C, Domain 2"/>
    <property type="match status" value="1"/>
</dbReference>
<comment type="similarity">
    <text evidence="3 4">Belongs to the cullin family.</text>
</comment>
<dbReference type="PANTHER" id="PTHR11932">
    <property type="entry name" value="CULLIN"/>
    <property type="match status" value="1"/>
</dbReference>
<dbReference type="Proteomes" id="UP000000709">
    <property type="component" value="Unassembled WGS sequence"/>
</dbReference>
<reference evidence="6 7" key="1">
    <citation type="journal article" date="2011" name="Proc. Natl. Acad. Sci. U.S.A.">
        <title>Comparative genomics of xylose-fermenting fungi for enhanced biofuel production.</title>
        <authorList>
            <person name="Wohlbach D.J."/>
            <person name="Kuo A."/>
            <person name="Sato T.K."/>
            <person name="Potts K.M."/>
            <person name="Salamov A.A."/>
            <person name="LaButti K.M."/>
            <person name="Sun H."/>
            <person name="Clum A."/>
            <person name="Pangilinan J.L."/>
            <person name="Lindquist E.A."/>
            <person name="Lucas S."/>
            <person name="Lapidus A."/>
            <person name="Jin M."/>
            <person name="Gunawan C."/>
            <person name="Balan V."/>
            <person name="Dale B.E."/>
            <person name="Jeffries T.W."/>
            <person name="Zinkel R."/>
            <person name="Barry K.W."/>
            <person name="Grigoriev I.V."/>
            <person name="Gasch A.P."/>
        </authorList>
    </citation>
    <scope>NUCLEOTIDE SEQUENCE [LARGE SCALE GENOMIC DNA]</scope>
    <source>
        <strain evidence="7">NRRL Y-27907 / 11-Y1</strain>
    </source>
</reference>
<dbReference type="eggNOG" id="KOG2166">
    <property type="taxonomic scope" value="Eukaryota"/>
</dbReference>
<sequence>MVETTSGEKKKPSSSNTVLFASKWIETILKYRVQLVEVCKVSFDLNPIVEQTITMAMRDFINDKKKRSNIDAVNAPEMLSVYIDYFIKQLNKGSTTKDNSLKSGDQVEDFTNKSIQFLKFIKDKDAFEANYANHFAKRFLNSKTSLTNMIKGIDIEELVLGKLCDELGTSSLNKIIKMNKDIKSSKDLTHEWRNYVSNQKQSLIDLDLKICNVTDWPKSMTKDYKWFSKQENEATPFIWPRQLRNTMREFEEYWTTNKNNNNKSLYWSPKFGSMDMRITYPSRTYEINMSTYAGIIMLLFAPQSTNPDGSFVSAFEEKKELTYDEIAELTGIPELELKRHLQSIAVNPKSRLLIKVPMSKDVNNTDVFKLNEKFKSPSVKVKVLTVSSSSSASTAKVPVRTEQQEESEEVENNILEGRKLQVNAAIVRIMKSRHSMKHHELVEELIKQLASRFQPSMILIKQRIEDLIDKEYLTRDDSDRNVYHYVA</sequence>
<dbReference type="InterPro" id="IPR019559">
    <property type="entry name" value="Cullin_neddylation_domain"/>
</dbReference>
<evidence type="ECO:0000256" key="3">
    <source>
        <dbReference type="PROSITE-ProRule" id="PRU00330"/>
    </source>
</evidence>
<dbReference type="InterPro" id="IPR059120">
    <property type="entry name" value="Cullin-like_AB"/>
</dbReference>
<dbReference type="RefSeq" id="XP_007374157.1">
    <property type="nucleotide sequence ID" value="XM_007374095.1"/>
</dbReference>
<gene>
    <name evidence="6" type="ORF">SPAPADRAFT_60000</name>
</gene>
<dbReference type="KEGG" id="spaa:SPAPADRAFT_60000"/>
<dbReference type="SMART" id="SM00884">
    <property type="entry name" value="Cullin_Nedd8"/>
    <property type="match status" value="1"/>
</dbReference>
<dbReference type="GO" id="GO:0031461">
    <property type="term" value="C:cullin-RING ubiquitin ligase complex"/>
    <property type="evidence" value="ECO:0007669"/>
    <property type="project" value="InterPro"/>
</dbReference>
<dbReference type="InterPro" id="IPR036388">
    <property type="entry name" value="WH-like_DNA-bd_sf"/>
</dbReference>
<name>G3AJB4_SPAPN</name>
<dbReference type="Pfam" id="PF00888">
    <property type="entry name" value="Cullin"/>
    <property type="match status" value="1"/>
</dbReference>
<proteinExistence type="inferred from homology"/>
<dbReference type="STRING" id="619300.G3AJB4"/>
<evidence type="ECO:0000313" key="6">
    <source>
        <dbReference type="EMBL" id="EGW34573.1"/>
    </source>
</evidence>
<keyword evidence="2" id="KW-0832">Ubl conjugation</keyword>
<evidence type="ECO:0000259" key="5">
    <source>
        <dbReference type="PROSITE" id="PS50069"/>
    </source>
</evidence>
<evidence type="ECO:0000313" key="7">
    <source>
        <dbReference type="Proteomes" id="UP000000709"/>
    </source>
</evidence>
<dbReference type="AlphaFoldDB" id="G3AJB4"/>
<accession>G3AJB4</accession>
<dbReference type="OrthoDB" id="27073at2759"/>
<dbReference type="InterPro" id="IPR016158">
    <property type="entry name" value="Cullin_homology"/>
</dbReference>
<dbReference type="InterPro" id="IPR036317">
    <property type="entry name" value="Cullin_homology_sf"/>
</dbReference>
<keyword evidence="7" id="KW-1185">Reference proteome</keyword>
<dbReference type="Pfam" id="PF10557">
    <property type="entry name" value="Cullin_Nedd8"/>
    <property type="match status" value="1"/>
</dbReference>
<dbReference type="InterPro" id="IPR036390">
    <property type="entry name" value="WH_DNA-bd_sf"/>
</dbReference>
<dbReference type="PROSITE" id="PS01256">
    <property type="entry name" value="CULLIN_1"/>
    <property type="match status" value="1"/>
</dbReference>
<dbReference type="Gene3D" id="1.20.1310.10">
    <property type="entry name" value="Cullin Repeats"/>
    <property type="match status" value="1"/>
</dbReference>
<dbReference type="HOGENOM" id="CLU_515868_0_0_1"/>
<dbReference type="OMA" id="MAHFEDF"/>
<dbReference type="Gene3D" id="1.10.10.10">
    <property type="entry name" value="Winged helix-like DNA-binding domain superfamily/Winged helix DNA-binding domain"/>
    <property type="match status" value="1"/>
</dbReference>
<dbReference type="Pfam" id="PF26557">
    <property type="entry name" value="Cullin_AB"/>
    <property type="match status" value="1"/>
</dbReference>
<dbReference type="FunFam" id="1.10.10.10:FF:000014">
    <property type="entry name" value="Cullin 1"/>
    <property type="match status" value="1"/>
</dbReference>
<protein>
    <recommendedName>
        <fullName evidence="5">Cullin family profile domain-containing protein</fullName>
    </recommendedName>
</protein>
<evidence type="ECO:0000256" key="4">
    <source>
        <dbReference type="RuleBase" id="RU003829"/>
    </source>
</evidence>